<dbReference type="Proteomes" id="UP000789508">
    <property type="component" value="Unassembled WGS sequence"/>
</dbReference>
<dbReference type="InterPro" id="IPR036282">
    <property type="entry name" value="Glutathione-S-Trfase_C_sf"/>
</dbReference>
<evidence type="ECO:0000256" key="2">
    <source>
        <dbReference type="ARBA" id="ARBA00008927"/>
    </source>
</evidence>
<dbReference type="SUPFAM" id="SSF52374">
    <property type="entry name" value="Nucleotidylyl transferase"/>
    <property type="match status" value="1"/>
</dbReference>
<feature type="compositionally biased region" description="Low complexity" evidence="15">
    <location>
        <begin position="767"/>
        <end position="785"/>
    </location>
</feature>
<dbReference type="FunFam" id="2.40.240.10:FF:000004">
    <property type="entry name" value="Glutamyl-tRNA synthetase, cytoplasmic"/>
    <property type="match status" value="1"/>
</dbReference>
<evidence type="ECO:0000256" key="11">
    <source>
        <dbReference type="ARBA" id="ARBA00030865"/>
    </source>
</evidence>
<dbReference type="AlphaFoldDB" id="A0A9N8YWD4"/>
<keyword evidence="7 14" id="KW-0547">Nucleotide-binding</keyword>
<comment type="similarity">
    <text evidence="2">Belongs to the class-I aminoacyl-tRNA synthetase family. Glutamate--tRNA ligase type 2 subfamily.</text>
</comment>
<dbReference type="Gene3D" id="1.20.1050.130">
    <property type="match status" value="1"/>
</dbReference>
<organism evidence="20 21">
    <name type="scientific">Ambispora leptoticha</name>
    <dbReference type="NCBI Taxonomy" id="144679"/>
    <lineage>
        <taxon>Eukaryota</taxon>
        <taxon>Fungi</taxon>
        <taxon>Fungi incertae sedis</taxon>
        <taxon>Mucoromycota</taxon>
        <taxon>Glomeromycotina</taxon>
        <taxon>Glomeromycetes</taxon>
        <taxon>Archaeosporales</taxon>
        <taxon>Ambisporaceae</taxon>
        <taxon>Ambispora</taxon>
    </lineage>
</organism>
<dbReference type="GO" id="GO:0017102">
    <property type="term" value="C:methionyl glutamyl tRNA synthetase complex"/>
    <property type="evidence" value="ECO:0007669"/>
    <property type="project" value="UniProtKB-ARBA"/>
</dbReference>
<dbReference type="OrthoDB" id="10250478at2759"/>
<dbReference type="InterPro" id="IPR020058">
    <property type="entry name" value="Glu/Gln-tRNA-synth_Ib_cat-dom"/>
</dbReference>
<dbReference type="Pfam" id="PF03950">
    <property type="entry name" value="tRNA-synt_1c_C"/>
    <property type="match status" value="1"/>
</dbReference>
<evidence type="ECO:0000259" key="16">
    <source>
        <dbReference type="Pfam" id="PF00749"/>
    </source>
</evidence>
<dbReference type="InterPro" id="IPR011035">
    <property type="entry name" value="Ribosomal_bL25/Gln-tRNA_synth"/>
</dbReference>
<dbReference type="Gene3D" id="3.40.50.620">
    <property type="entry name" value="HUPs"/>
    <property type="match status" value="1"/>
</dbReference>
<evidence type="ECO:0000259" key="17">
    <source>
        <dbReference type="Pfam" id="PF03950"/>
    </source>
</evidence>
<keyword evidence="8 14" id="KW-0067">ATP-binding</keyword>
<dbReference type="PROSITE" id="PS00178">
    <property type="entry name" value="AA_TRNA_LIGASE_I"/>
    <property type="match status" value="1"/>
</dbReference>
<dbReference type="InterPro" id="IPR000924">
    <property type="entry name" value="Glu/Gln-tRNA-synth"/>
</dbReference>
<name>A0A9N8YWD4_9GLOM</name>
<evidence type="ECO:0000256" key="14">
    <source>
        <dbReference type="RuleBase" id="RU363037"/>
    </source>
</evidence>
<keyword evidence="9 14" id="KW-0648">Protein biosynthesis</keyword>
<dbReference type="SUPFAM" id="SSF47616">
    <property type="entry name" value="GST C-terminal domain-like"/>
    <property type="match status" value="1"/>
</dbReference>
<protein>
    <recommendedName>
        <fullName evidence="13">Probable glutamate--tRNA ligase, cytoplasmic</fullName>
        <ecNumber evidence="3">6.1.1.17</ecNumber>
    </recommendedName>
    <alternativeName>
        <fullName evidence="11">Glutamyl-tRNA synthetase</fullName>
    </alternativeName>
</protein>
<dbReference type="GO" id="GO:0005829">
    <property type="term" value="C:cytosol"/>
    <property type="evidence" value="ECO:0007669"/>
    <property type="project" value="TreeGrafter"/>
</dbReference>
<dbReference type="Pfam" id="PF00749">
    <property type="entry name" value="tRNA-synt_1c"/>
    <property type="match status" value="1"/>
</dbReference>
<dbReference type="EC" id="6.1.1.17" evidence="3"/>
<dbReference type="InterPro" id="IPR020059">
    <property type="entry name" value="Glu/Gln-tRNA-synth_Ib_codon-bd"/>
</dbReference>
<dbReference type="EMBL" id="CAJVPS010000103">
    <property type="protein sequence ID" value="CAG8452271.1"/>
    <property type="molecule type" value="Genomic_DNA"/>
</dbReference>
<dbReference type="PRINTS" id="PR00987">
    <property type="entry name" value="TRNASYNTHGLU"/>
</dbReference>
<dbReference type="Gene3D" id="2.40.240.10">
    <property type="entry name" value="Ribosomal Protein L25, Chain P"/>
    <property type="match status" value="2"/>
</dbReference>
<feature type="domain" description="Nuclear-export cofactor Arc1-like N-terminal" evidence="19">
    <location>
        <begin position="108"/>
        <end position="171"/>
    </location>
</feature>
<comment type="catalytic activity">
    <reaction evidence="12">
        <text>tRNA(Glu) + L-glutamate + ATP = L-glutamyl-tRNA(Glu) + AMP + diphosphate</text>
        <dbReference type="Rhea" id="RHEA:23540"/>
        <dbReference type="Rhea" id="RHEA-COMP:9663"/>
        <dbReference type="Rhea" id="RHEA-COMP:9680"/>
        <dbReference type="ChEBI" id="CHEBI:29985"/>
        <dbReference type="ChEBI" id="CHEBI:30616"/>
        <dbReference type="ChEBI" id="CHEBI:33019"/>
        <dbReference type="ChEBI" id="CHEBI:78442"/>
        <dbReference type="ChEBI" id="CHEBI:78520"/>
        <dbReference type="ChEBI" id="CHEBI:456215"/>
        <dbReference type="EC" id="6.1.1.17"/>
    </reaction>
</comment>
<keyword evidence="4" id="KW-0963">Cytoplasm</keyword>
<evidence type="ECO:0000256" key="10">
    <source>
        <dbReference type="ARBA" id="ARBA00023146"/>
    </source>
</evidence>
<evidence type="ECO:0000256" key="3">
    <source>
        <dbReference type="ARBA" id="ARBA00012835"/>
    </source>
</evidence>
<dbReference type="FunFam" id="1.10.1160.10:FF:000001">
    <property type="entry name" value="Glutamine--tRNA ligase"/>
    <property type="match status" value="1"/>
</dbReference>
<dbReference type="InterPro" id="IPR049437">
    <property type="entry name" value="tRNA-synt_1c_C2"/>
</dbReference>
<dbReference type="SUPFAM" id="SSF50715">
    <property type="entry name" value="Ribosomal protein L25-like"/>
    <property type="match status" value="1"/>
</dbReference>
<dbReference type="PANTHER" id="PTHR43097:SF5">
    <property type="entry name" value="GLUTAMATE--TRNA LIGASE"/>
    <property type="match status" value="1"/>
</dbReference>
<evidence type="ECO:0000256" key="5">
    <source>
        <dbReference type="ARBA" id="ARBA00022553"/>
    </source>
</evidence>
<dbReference type="FunFam" id="3.90.800.10:FF:000001">
    <property type="entry name" value="Glutamine--tRNA ligase"/>
    <property type="match status" value="1"/>
</dbReference>
<feature type="region of interest" description="Disordered" evidence="15">
    <location>
        <begin position="715"/>
        <end position="788"/>
    </location>
</feature>
<evidence type="ECO:0000256" key="8">
    <source>
        <dbReference type="ARBA" id="ARBA00022840"/>
    </source>
</evidence>
<dbReference type="Pfam" id="PF21972">
    <property type="entry name" value="Arc1p_N_like"/>
    <property type="match status" value="1"/>
</dbReference>
<dbReference type="GO" id="GO:0004818">
    <property type="term" value="F:glutamate-tRNA ligase activity"/>
    <property type="evidence" value="ECO:0007669"/>
    <property type="project" value="UniProtKB-EC"/>
</dbReference>
<dbReference type="InterPro" id="IPR053836">
    <property type="entry name" value="Arc1-like_N"/>
</dbReference>
<keyword evidence="6 14" id="KW-0436">Ligase</keyword>
<dbReference type="InterPro" id="IPR014729">
    <property type="entry name" value="Rossmann-like_a/b/a_fold"/>
</dbReference>
<dbReference type="CDD" id="cd00807">
    <property type="entry name" value="GlnRS_core"/>
    <property type="match status" value="1"/>
</dbReference>
<feature type="compositionally biased region" description="Basic and acidic residues" evidence="15">
    <location>
        <begin position="721"/>
        <end position="748"/>
    </location>
</feature>
<keyword evidence="5" id="KW-0597">Phosphoprotein</keyword>
<evidence type="ECO:0000259" key="19">
    <source>
        <dbReference type="Pfam" id="PF21972"/>
    </source>
</evidence>
<evidence type="ECO:0000256" key="4">
    <source>
        <dbReference type="ARBA" id="ARBA00022490"/>
    </source>
</evidence>
<dbReference type="InterPro" id="IPR004526">
    <property type="entry name" value="Glu-tRNA-synth_arc/euk"/>
</dbReference>
<accession>A0A9N8YWD4</accession>
<evidence type="ECO:0000259" key="18">
    <source>
        <dbReference type="Pfam" id="PF20974"/>
    </source>
</evidence>
<evidence type="ECO:0000256" key="12">
    <source>
        <dbReference type="ARBA" id="ARBA00048351"/>
    </source>
</evidence>
<dbReference type="InterPro" id="IPR001412">
    <property type="entry name" value="aa-tRNA-synth_I_CS"/>
</dbReference>
<dbReference type="GO" id="GO:0005524">
    <property type="term" value="F:ATP binding"/>
    <property type="evidence" value="ECO:0007669"/>
    <property type="project" value="UniProtKB-KW"/>
</dbReference>
<dbReference type="InterPro" id="IPR020061">
    <property type="entry name" value="Glu_tRNA_lig_a-bdl"/>
</dbReference>
<evidence type="ECO:0000256" key="7">
    <source>
        <dbReference type="ARBA" id="ARBA00022741"/>
    </source>
</evidence>
<evidence type="ECO:0000313" key="20">
    <source>
        <dbReference type="EMBL" id="CAG8452271.1"/>
    </source>
</evidence>
<dbReference type="InterPro" id="IPR050132">
    <property type="entry name" value="Gln/Glu-tRNA_Ligase"/>
</dbReference>
<dbReference type="PANTHER" id="PTHR43097">
    <property type="entry name" value="GLUTAMINE-TRNA LIGASE"/>
    <property type="match status" value="1"/>
</dbReference>
<dbReference type="InterPro" id="IPR020056">
    <property type="entry name" value="Rbsml_bL25/Gln-tRNA_synth_N"/>
</dbReference>
<proteinExistence type="inferred from homology"/>
<feature type="domain" description="tRNA synthetases class I (E and Q) anti-codon binding" evidence="18">
    <location>
        <begin position="623"/>
        <end position="696"/>
    </location>
</feature>
<dbReference type="HAMAP" id="MF_02076">
    <property type="entry name" value="Glu_tRNA_synth_type2"/>
    <property type="match status" value="1"/>
</dbReference>
<sequence length="810" mass="92780">MALVKTLNVSKQTSGIPYATIALALYINGLQEISPKISIEWKDANLSTENVELMIENQVITGTSTIIRYLAREHKSLGLYGSNAISAPLIDHWIDFASNILSSRDFKQLESGFDELNHHLTLRTYFVGYKPTLADVVIWGALKNSAVFNRLLKTGKDVGTHLVRWYSYINTLPYIQEAVAWVQQKSVNETKSRSEGPNMNIGLVDAKIGQVVTRFPPEPSGYLHIGHAKAAMLNQYFAQLYRGKLIVRFDDTNPTKEKAEFEESIKEDLALLEIHADQISYTSDHFDELYEYGLKIIQKGLAYVDDTDVVTMREQRMDGIVSKSRDLSVEENLRRFQEMKEGTEFGLTCCLRAKIDMNNPNKSLRDPVIYRCNLLEHHRTGNKWKLYPTYDFACPIVDSIEGVTHALRTNEYHDRNDQYYWILDALELRKVHIWDFSRMNFVYTLLSKRKLQWFVDQKMVSGWDDPRFPTVRGIRRRGLTIEALKQYILMQGASQNDVMLEWDKLWALNKKIIDPIAPRHTSILSDNIVKTKILGGPEKPYEKEIPKHKKNPEIGTKRTTFASNVLLEQEDAKTFEIGEEITLMDWGNAIVKAINKSEENPEIVKSLELQLHLEGDFKKTKKKITWLAETSDIIEVTLLDYDYLINKKKLEEGDEVKDYVTKTTEFRAKAFADANVRHLKKGENIQFERRGYYIVDVEATEDVVTLIRIPDGKATTMASKAADEKSEKIEKKSSKKDEKKKGKNREVDVTSDSQTLSSMPLPPIKISSTPRETTSPVSPTTPTTPYISDIKMYHVPNLYGDLSLPKPEET</sequence>
<feature type="domain" description="Glutamyl/glutaminyl-tRNA synthetase class Ib catalytic" evidence="16">
    <location>
        <begin position="210"/>
        <end position="514"/>
    </location>
</feature>
<dbReference type="FunFam" id="3.40.50.620:FF:000070">
    <property type="entry name" value="Bifunctional glutamate/proline--tRNA ligase"/>
    <property type="match status" value="1"/>
</dbReference>
<reference evidence="20" key="1">
    <citation type="submission" date="2021-06" db="EMBL/GenBank/DDBJ databases">
        <authorList>
            <person name="Kallberg Y."/>
            <person name="Tangrot J."/>
            <person name="Rosling A."/>
        </authorList>
    </citation>
    <scope>NUCLEOTIDE SEQUENCE</scope>
    <source>
        <strain evidence="20">FL130A</strain>
    </source>
</reference>
<evidence type="ECO:0000256" key="13">
    <source>
        <dbReference type="ARBA" id="ARBA00070830"/>
    </source>
</evidence>
<dbReference type="GO" id="GO:0006424">
    <property type="term" value="P:glutamyl-tRNA aminoacylation"/>
    <property type="evidence" value="ECO:0007669"/>
    <property type="project" value="InterPro"/>
</dbReference>
<evidence type="ECO:0000256" key="9">
    <source>
        <dbReference type="ARBA" id="ARBA00022917"/>
    </source>
</evidence>
<dbReference type="GO" id="GO:0010494">
    <property type="term" value="C:cytoplasmic stress granule"/>
    <property type="evidence" value="ECO:0007669"/>
    <property type="project" value="UniProtKB-ARBA"/>
</dbReference>
<comment type="caution">
    <text evidence="20">The sequence shown here is derived from an EMBL/GenBank/DDBJ whole genome shotgun (WGS) entry which is preliminary data.</text>
</comment>
<evidence type="ECO:0000313" key="21">
    <source>
        <dbReference type="Proteomes" id="UP000789508"/>
    </source>
</evidence>
<comment type="subcellular location">
    <subcellularLocation>
        <location evidence="1">Cytoplasm</location>
    </subcellularLocation>
</comment>
<dbReference type="Gene3D" id="1.10.1160.10">
    <property type="entry name" value="Glutamyl-trna Synthetase, Domain 2"/>
    <property type="match status" value="1"/>
</dbReference>
<evidence type="ECO:0000256" key="15">
    <source>
        <dbReference type="SAM" id="MobiDB-lite"/>
    </source>
</evidence>
<evidence type="ECO:0000256" key="6">
    <source>
        <dbReference type="ARBA" id="ARBA00022598"/>
    </source>
</evidence>
<evidence type="ECO:0000256" key="1">
    <source>
        <dbReference type="ARBA" id="ARBA00004496"/>
    </source>
</evidence>
<dbReference type="Gene3D" id="3.90.800.10">
    <property type="entry name" value="Glutamyl-tRNA Synthetase, Domain 3"/>
    <property type="match status" value="1"/>
</dbReference>
<feature type="domain" description="Glutamyl/glutaminyl-tRNA synthetase class Ib anti-codon binding" evidence="17">
    <location>
        <begin position="517"/>
        <end position="605"/>
    </location>
</feature>
<keyword evidence="10 14" id="KW-0030">Aminoacyl-tRNA synthetase</keyword>
<keyword evidence="21" id="KW-1185">Reference proteome</keyword>
<gene>
    <name evidence="20" type="ORF">ALEPTO_LOCUS1079</name>
</gene>
<dbReference type="Pfam" id="PF20974">
    <property type="entry name" value="tRNA-synt_1c_C2"/>
    <property type="match status" value="1"/>
</dbReference>
<dbReference type="NCBIfam" id="TIGR00463">
    <property type="entry name" value="gltX_arch"/>
    <property type="match status" value="1"/>
</dbReference>